<evidence type="ECO:0000256" key="8">
    <source>
        <dbReference type="SAM" id="MobiDB-lite"/>
    </source>
</evidence>
<organism evidence="10 11">
    <name type="scientific">Gigaspora margarita</name>
    <dbReference type="NCBI Taxonomy" id="4874"/>
    <lineage>
        <taxon>Eukaryota</taxon>
        <taxon>Fungi</taxon>
        <taxon>Fungi incertae sedis</taxon>
        <taxon>Mucoromycota</taxon>
        <taxon>Glomeromycotina</taxon>
        <taxon>Glomeromycetes</taxon>
        <taxon>Diversisporales</taxon>
        <taxon>Gigasporaceae</taxon>
        <taxon>Gigaspora</taxon>
    </lineage>
</organism>
<dbReference type="InterPro" id="IPR008238">
    <property type="entry name" value="Chorismate_mutase_AroQ_euk"/>
</dbReference>
<dbReference type="SUPFAM" id="SSF144232">
    <property type="entry name" value="HIT/MYND zinc finger-like"/>
    <property type="match status" value="1"/>
</dbReference>
<dbReference type="Pfam" id="PF04438">
    <property type="entry name" value="zf-HIT"/>
    <property type="match status" value="1"/>
</dbReference>
<evidence type="ECO:0000256" key="1">
    <source>
        <dbReference type="ARBA" id="ARBA00004496"/>
    </source>
</evidence>
<dbReference type="PANTHER" id="PTHR21145:SF12">
    <property type="entry name" value="CHORISMATE MUTASE"/>
    <property type="match status" value="1"/>
</dbReference>
<keyword evidence="11" id="KW-1185">Reference proteome</keyword>
<dbReference type="Gene3D" id="1.10.590.10">
    <property type="entry name" value="Chorismate mutase, AroQ class superfamily, eukaryotic"/>
    <property type="match status" value="1"/>
</dbReference>
<comment type="caution">
    <text evidence="10">The sequence shown here is derived from an EMBL/GenBank/DDBJ whole genome shotgun (WGS) entry which is preliminary data.</text>
</comment>
<evidence type="ECO:0000313" key="10">
    <source>
        <dbReference type="EMBL" id="CAG8826197.1"/>
    </source>
</evidence>
<keyword evidence="3" id="KW-0963">Cytoplasm</keyword>
<dbReference type="Proteomes" id="UP000789901">
    <property type="component" value="Unassembled WGS sequence"/>
</dbReference>
<evidence type="ECO:0000313" key="11">
    <source>
        <dbReference type="Proteomes" id="UP000789901"/>
    </source>
</evidence>
<comment type="subcellular location">
    <subcellularLocation>
        <location evidence="1">Cytoplasm</location>
    </subcellularLocation>
</comment>
<evidence type="ECO:0000256" key="3">
    <source>
        <dbReference type="ARBA" id="ARBA00022490"/>
    </source>
</evidence>
<accession>A0ABN7WCE2</accession>
<dbReference type="PROSITE" id="PS51169">
    <property type="entry name" value="CHORISMATE_MUT_3"/>
    <property type="match status" value="1"/>
</dbReference>
<dbReference type="PANTHER" id="PTHR21145">
    <property type="entry name" value="CHORISMATE MUTASE"/>
    <property type="match status" value="1"/>
</dbReference>
<evidence type="ECO:0000256" key="4">
    <source>
        <dbReference type="ARBA" id="ARBA00023222"/>
    </source>
</evidence>
<comment type="catalytic activity">
    <reaction evidence="6">
        <text>chorismate = prephenate</text>
        <dbReference type="Rhea" id="RHEA:13897"/>
        <dbReference type="ChEBI" id="CHEBI:29748"/>
        <dbReference type="ChEBI" id="CHEBI:29934"/>
        <dbReference type="EC" id="5.4.99.5"/>
    </reaction>
    <physiologicalReaction direction="left-to-right" evidence="6">
        <dbReference type="Rhea" id="RHEA:13898"/>
    </physiologicalReaction>
</comment>
<keyword evidence="5" id="KW-0413">Isomerase</keyword>
<evidence type="ECO:0000256" key="2">
    <source>
        <dbReference type="ARBA" id="ARBA00012404"/>
    </source>
</evidence>
<dbReference type="EMBL" id="CAJVQB010038398">
    <property type="protein sequence ID" value="CAG8826197.1"/>
    <property type="molecule type" value="Genomic_DNA"/>
</dbReference>
<dbReference type="EC" id="5.4.99.5" evidence="2"/>
<proteinExistence type="predicted"/>
<evidence type="ECO:0000256" key="6">
    <source>
        <dbReference type="ARBA" id="ARBA00023979"/>
    </source>
</evidence>
<dbReference type="InterPro" id="IPR036263">
    <property type="entry name" value="Chorismate_II_sf"/>
</dbReference>
<reference evidence="10 11" key="1">
    <citation type="submission" date="2021-06" db="EMBL/GenBank/DDBJ databases">
        <authorList>
            <person name="Kallberg Y."/>
            <person name="Tangrot J."/>
            <person name="Rosling A."/>
        </authorList>
    </citation>
    <scope>NUCLEOTIDE SEQUENCE [LARGE SCALE GENOMIC DNA]</scope>
    <source>
        <strain evidence="10 11">120-4 pot B 10/14</strain>
    </source>
</reference>
<evidence type="ECO:0000256" key="7">
    <source>
        <dbReference type="PROSITE-ProRule" id="PRU00453"/>
    </source>
</evidence>
<dbReference type="InterPro" id="IPR037039">
    <property type="entry name" value="CM_AroQ_sf_eucaryotic"/>
</dbReference>
<dbReference type="PROSITE" id="PS51083">
    <property type="entry name" value="ZF_HIT"/>
    <property type="match status" value="1"/>
</dbReference>
<keyword evidence="7" id="KW-0863">Zinc-finger</keyword>
<feature type="domain" description="HIT-type" evidence="9">
    <location>
        <begin position="59"/>
        <end position="93"/>
    </location>
</feature>
<evidence type="ECO:0000259" key="9">
    <source>
        <dbReference type="PROSITE" id="PS51083"/>
    </source>
</evidence>
<dbReference type="NCBIfam" id="TIGR01802">
    <property type="entry name" value="CM_pl-yst"/>
    <property type="match status" value="1"/>
</dbReference>
<name>A0ABN7WCE2_GIGMA</name>
<keyword evidence="7" id="KW-0862">Zinc</keyword>
<feature type="non-terminal residue" evidence="10">
    <location>
        <position position="365"/>
    </location>
</feature>
<gene>
    <name evidence="10" type="ORF">GMARGA_LOCUS29056</name>
</gene>
<dbReference type="CDD" id="cd23023">
    <property type="entry name" value="zf-HIT_BCD1"/>
    <property type="match status" value="1"/>
</dbReference>
<dbReference type="Gene3D" id="3.30.60.190">
    <property type="match status" value="1"/>
</dbReference>
<feature type="region of interest" description="Disordered" evidence="8">
    <location>
        <begin position="22"/>
        <end position="50"/>
    </location>
</feature>
<dbReference type="SUPFAM" id="SSF48600">
    <property type="entry name" value="Chorismate mutase II"/>
    <property type="match status" value="1"/>
</dbReference>
<dbReference type="InterPro" id="IPR007529">
    <property type="entry name" value="Znf_HIT"/>
</dbReference>
<keyword evidence="4" id="KW-0028">Amino-acid biosynthesis</keyword>
<keyword evidence="7" id="KW-0479">Metal-binding</keyword>
<protein>
    <recommendedName>
        <fullName evidence="2">chorismate mutase</fullName>
        <ecNumber evidence="2">5.4.99.5</ecNumber>
    </recommendedName>
</protein>
<evidence type="ECO:0000256" key="5">
    <source>
        <dbReference type="ARBA" id="ARBA00023235"/>
    </source>
</evidence>
<keyword evidence="4" id="KW-0584">Phenylalanine biosynthesis</keyword>
<sequence length="365" mass="42814">MADYSKFFDPLSLILQQYEDLDEEIKENETNHDSSDHSSQPSTSQNKTTPLSEIDRTICQACNINKWKYKCPKCEFHSCSLPCSKLHKETYNCDGIRSKTNYKALHEYGYKELMSDYVFLEDISRAVDLAHRTRIDQRHKFRRKYNNNSSKIRLTQQDISLGKLRDTLIRLEDTIIFALIERAQFSHNEPVYKAGLYKYKGCEDFEGSFLEYFLQESEKLHVSTAKVRRYQSPDEYPFTERHLLPDPIIPALEYPQILKPNDININAKIMEFYVKHIVPSLCAMDDDQNYGSAATRDVTCLQALSQRIHYAKFRDPKDQPKYIEYIKARDSKAIEELLTNKKVEEDLLKRLKRKALIYGQDITEA</sequence>
<keyword evidence="4" id="KW-0057">Aromatic amino acid biosynthesis</keyword>
<feature type="compositionally biased region" description="Basic and acidic residues" evidence="8">
    <location>
        <begin position="27"/>
        <end position="36"/>
    </location>
</feature>